<feature type="region of interest" description="Disordered" evidence="4">
    <location>
        <begin position="245"/>
        <end position="284"/>
    </location>
</feature>
<evidence type="ECO:0000313" key="6">
    <source>
        <dbReference type="EMBL" id="KXZ53888.1"/>
    </source>
</evidence>
<keyword evidence="2" id="KW-0736">Signalosome</keyword>
<accession>A0A150GW12</accession>
<organism evidence="6 7">
    <name type="scientific">Gonium pectorale</name>
    <name type="common">Green alga</name>
    <dbReference type="NCBI Taxonomy" id="33097"/>
    <lineage>
        <taxon>Eukaryota</taxon>
        <taxon>Viridiplantae</taxon>
        <taxon>Chlorophyta</taxon>
        <taxon>core chlorophytes</taxon>
        <taxon>Chlorophyceae</taxon>
        <taxon>CS clade</taxon>
        <taxon>Chlamydomonadales</taxon>
        <taxon>Volvocaceae</taxon>
        <taxon>Gonium</taxon>
    </lineage>
</organism>
<proteinExistence type="inferred from homology"/>
<evidence type="ECO:0000256" key="1">
    <source>
        <dbReference type="ARBA" id="ARBA00008482"/>
    </source>
</evidence>
<evidence type="ECO:0000259" key="5">
    <source>
        <dbReference type="PROSITE" id="PS50250"/>
    </source>
</evidence>
<dbReference type="InterPro" id="IPR045237">
    <property type="entry name" value="COPS7/eIF3m"/>
</dbReference>
<comment type="caution">
    <text evidence="6">The sequence shown here is derived from an EMBL/GenBank/DDBJ whole genome shotgun (WGS) entry which is preliminary data.</text>
</comment>
<gene>
    <name evidence="6" type="ORF">GPECTOR_6g806</name>
</gene>
<feature type="domain" description="PCI" evidence="5">
    <location>
        <begin position="1"/>
        <end position="160"/>
    </location>
</feature>
<dbReference type="PANTHER" id="PTHR15350:SF5">
    <property type="entry name" value="COP9 SIGNALOSOME COMPLEX SUBUNIT 7"/>
    <property type="match status" value="1"/>
</dbReference>
<evidence type="ECO:0000256" key="4">
    <source>
        <dbReference type="SAM" id="MobiDB-lite"/>
    </source>
</evidence>
<dbReference type="Pfam" id="PF22061">
    <property type="entry name" value="CSN7_HB_subdom"/>
    <property type="match status" value="1"/>
</dbReference>
<evidence type="ECO:0000313" key="7">
    <source>
        <dbReference type="Proteomes" id="UP000075714"/>
    </source>
</evidence>
<keyword evidence="7" id="KW-1185">Reference proteome</keyword>
<dbReference type="AlphaFoldDB" id="A0A150GW12"/>
<dbReference type="InterPro" id="IPR000717">
    <property type="entry name" value="PCI_dom"/>
</dbReference>
<dbReference type="STRING" id="33097.A0A150GW12"/>
<comment type="similarity">
    <text evidence="1">Belongs to the CSN7/EIF3M family. CSN7 subfamily.</text>
</comment>
<evidence type="ECO:0000256" key="2">
    <source>
        <dbReference type="ARBA" id="ARBA00022790"/>
    </source>
</evidence>
<dbReference type="SMART" id="SM00088">
    <property type="entry name" value="PINT"/>
    <property type="match status" value="1"/>
</dbReference>
<dbReference type="EMBL" id="LSYV01000007">
    <property type="protein sequence ID" value="KXZ53888.1"/>
    <property type="molecule type" value="Genomic_DNA"/>
</dbReference>
<dbReference type="Proteomes" id="UP000075714">
    <property type="component" value="Unassembled WGS sequence"/>
</dbReference>
<protein>
    <recommendedName>
        <fullName evidence="5">PCI domain-containing protein</fullName>
    </recommendedName>
</protein>
<dbReference type="OrthoDB" id="10265275at2759"/>
<feature type="coiled-coil region" evidence="3">
    <location>
        <begin position="196"/>
        <end position="230"/>
    </location>
</feature>
<reference evidence="7" key="1">
    <citation type="journal article" date="2016" name="Nat. Commun.">
        <title>The Gonium pectorale genome demonstrates co-option of cell cycle regulation during the evolution of multicellularity.</title>
        <authorList>
            <person name="Hanschen E.R."/>
            <person name="Marriage T.N."/>
            <person name="Ferris P.J."/>
            <person name="Hamaji T."/>
            <person name="Toyoda A."/>
            <person name="Fujiyama A."/>
            <person name="Neme R."/>
            <person name="Noguchi H."/>
            <person name="Minakuchi Y."/>
            <person name="Suzuki M."/>
            <person name="Kawai-Toyooka H."/>
            <person name="Smith D.R."/>
            <person name="Sparks H."/>
            <person name="Anderson J."/>
            <person name="Bakaric R."/>
            <person name="Luria V."/>
            <person name="Karger A."/>
            <person name="Kirschner M.W."/>
            <person name="Durand P.M."/>
            <person name="Michod R.E."/>
            <person name="Nozaki H."/>
            <person name="Olson B.J."/>
        </authorList>
    </citation>
    <scope>NUCLEOTIDE SEQUENCE [LARGE SCALE GENOMIC DNA]</scope>
    <source>
        <strain evidence="7">NIES-2863</strain>
    </source>
</reference>
<evidence type="ECO:0000256" key="3">
    <source>
        <dbReference type="SAM" id="Coils"/>
    </source>
</evidence>
<dbReference type="GO" id="GO:0008180">
    <property type="term" value="C:COP9 signalosome"/>
    <property type="evidence" value="ECO:0007669"/>
    <property type="project" value="UniProtKB-KW"/>
</dbReference>
<dbReference type="PANTHER" id="PTHR15350">
    <property type="entry name" value="COP9 SIGNALOSOME COMPLEX SUBUNIT 7/DENDRITIC CELL PROTEIN GA17"/>
    <property type="match status" value="1"/>
</dbReference>
<name>A0A150GW12_GONPE</name>
<keyword evidence="3" id="KW-0175">Coiled coil</keyword>
<sequence length="284" mass="30992">MDQEVKIQQCVLLAKGARGRGLTEIIAKATSDPGIFGFGELLDVPSIKELQSTDLSPHYALLQLFAYGTWSDYQASPSSFPPLSEAQVLKLKQLTVASMAASQKVLPYAQLQSALQIGGVRELEDFLINACFYTGVIVAGRLDQKMACLQVHDVLGRDVRPEHLPELNRRLGAWISAGDELLRAIEARVAYATSCSDAARQHREELEARIEEAKRNIKAETRATESLLDEGTLLDMMEEDRIGSMGLMGMGSGEEGRGGAPSASGSRGERERHGAPGRPKSRRR</sequence>
<dbReference type="PROSITE" id="PS50250">
    <property type="entry name" value="PCI"/>
    <property type="match status" value="1"/>
</dbReference>